<dbReference type="EMBL" id="GBXM01033118">
    <property type="protein sequence ID" value="JAH75459.1"/>
    <property type="molecule type" value="Transcribed_RNA"/>
</dbReference>
<reference evidence="1" key="2">
    <citation type="journal article" date="2015" name="Fish Shellfish Immunol.">
        <title>Early steps in the European eel (Anguilla anguilla)-Vibrio vulnificus interaction in the gills: Role of the RtxA13 toxin.</title>
        <authorList>
            <person name="Callol A."/>
            <person name="Pajuelo D."/>
            <person name="Ebbesson L."/>
            <person name="Teles M."/>
            <person name="MacKenzie S."/>
            <person name="Amaro C."/>
        </authorList>
    </citation>
    <scope>NUCLEOTIDE SEQUENCE</scope>
</reference>
<evidence type="ECO:0000313" key="1">
    <source>
        <dbReference type="EMBL" id="JAH75459.1"/>
    </source>
</evidence>
<organism evidence="1">
    <name type="scientific">Anguilla anguilla</name>
    <name type="common">European freshwater eel</name>
    <name type="synonym">Muraena anguilla</name>
    <dbReference type="NCBI Taxonomy" id="7936"/>
    <lineage>
        <taxon>Eukaryota</taxon>
        <taxon>Metazoa</taxon>
        <taxon>Chordata</taxon>
        <taxon>Craniata</taxon>
        <taxon>Vertebrata</taxon>
        <taxon>Euteleostomi</taxon>
        <taxon>Actinopterygii</taxon>
        <taxon>Neopterygii</taxon>
        <taxon>Teleostei</taxon>
        <taxon>Anguilliformes</taxon>
        <taxon>Anguillidae</taxon>
        <taxon>Anguilla</taxon>
    </lineage>
</organism>
<sequence length="40" mass="4877">MANMKLTEKIIFIVLYTCCTHRCCWDHFDPKLYCYIKPSF</sequence>
<reference evidence="1" key="1">
    <citation type="submission" date="2014-11" db="EMBL/GenBank/DDBJ databases">
        <authorList>
            <person name="Amaro Gonzalez C."/>
        </authorList>
    </citation>
    <scope>NUCLEOTIDE SEQUENCE</scope>
</reference>
<dbReference type="AlphaFoldDB" id="A0A0E9VBH6"/>
<protein>
    <submittedName>
        <fullName evidence="1">Uncharacterized protein</fullName>
    </submittedName>
</protein>
<name>A0A0E9VBH6_ANGAN</name>
<accession>A0A0E9VBH6</accession>
<proteinExistence type="predicted"/>